<dbReference type="AlphaFoldDB" id="A0A0D0CTM7"/>
<dbReference type="EMBL" id="KN834781">
    <property type="protein sequence ID" value="KIK59108.1"/>
    <property type="molecule type" value="Genomic_DNA"/>
</dbReference>
<evidence type="ECO:0000313" key="1">
    <source>
        <dbReference type="EMBL" id="KIK59108.1"/>
    </source>
</evidence>
<sequence>MIDMGMKMNLAYQQDPKLNLIQFDWQIWDITGYGHAWLPNGLTVASCSSSCALS</sequence>
<protein>
    <submittedName>
        <fullName evidence="1">Uncharacterized protein</fullName>
    </submittedName>
</protein>
<accession>A0A0D0CTM7</accession>
<reference evidence="1 2" key="1">
    <citation type="submission" date="2014-04" db="EMBL/GenBank/DDBJ databases">
        <title>Evolutionary Origins and Diversification of the Mycorrhizal Mutualists.</title>
        <authorList>
            <consortium name="DOE Joint Genome Institute"/>
            <consortium name="Mycorrhizal Genomics Consortium"/>
            <person name="Kohler A."/>
            <person name="Kuo A."/>
            <person name="Nagy L.G."/>
            <person name="Floudas D."/>
            <person name="Copeland A."/>
            <person name="Barry K.W."/>
            <person name="Cichocki N."/>
            <person name="Veneault-Fourrey C."/>
            <person name="LaButti K."/>
            <person name="Lindquist E.A."/>
            <person name="Lipzen A."/>
            <person name="Lundell T."/>
            <person name="Morin E."/>
            <person name="Murat C."/>
            <person name="Riley R."/>
            <person name="Ohm R."/>
            <person name="Sun H."/>
            <person name="Tunlid A."/>
            <person name="Henrissat B."/>
            <person name="Grigoriev I.V."/>
            <person name="Hibbett D.S."/>
            <person name="Martin F."/>
        </authorList>
    </citation>
    <scope>NUCLEOTIDE SEQUENCE [LARGE SCALE GENOMIC DNA]</scope>
    <source>
        <strain evidence="1 2">FD-317 M1</strain>
    </source>
</reference>
<proteinExistence type="predicted"/>
<gene>
    <name evidence="1" type="ORF">GYMLUDRAFT_682628</name>
</gene>
<keyword evidence="2" id="KW-1185">Reference proteome</keyword>
<organism evidence="1 2">
    <name type="scientific">Collybiopsis luxurians FD-317 M1</name>
    <dbReference type="NCBI Taxonomy" id="944289"/>
    <lineage>
        <taxon>Eukaryota</taxon>
        <taxon>Fungi</taxon>
        <taxon>Dikarya</taxon>
        <taxon>Basidiomycota</taxon>
        <taxon>Agaricomycotina</taxon>
        <taxon>Agaricomycetes</taxon>
        <taxon>Agaricomycetidae</taxon>
        <taxon>Agaricales</taxon>
        <taxon>Marasmiineae</taxon>
        <taxon>Omphalotaceae</taxon>
        <taxon>Collybiopsis</taxon>
        <taxon>Collybiopsis luxurians</taxon>
    </lineage>
</organism>
<dbReference type="Proteomes" id="UP000053593">
    <property type="component" value="Unassembled WGS sequence"/>
</dbReference>
<dbReference type="HOGENOM" id="CLU_3050519_0_0_1"/>
<name>A0A0D0CTM7_9AGAR</name>
<evidence type="ECO:0000313" key="2">
    <source>
        <dbReference type="Proteomes" id="UP000053593"/>
    </source>
</evidence>